<keyword evidence="1" id="KW-0732">Signal</keyword>
<proteinExistence type="predicted"/>
<keyword evidence="3" id="KW-1185">Reference proteome</keyword>
<dbReference type="KEGG" id="sarm:DVA86_34070"/>
<organism evidence="2 3">
    <name type="scientific">Streptomyces armeniacus</name>
    <dbReference type="NCBI Taxonomy" id="83291"/>
    <lineage>
        <taxon>Bacteria</taxon>
        <taxon>Bacillati</taxon>
        <taxon>Actinomycetota</taxon>
        <taxon>Actinomycetes</taxon>
        <taxon>Kitasatosporales</taxon>
        <taxon>Streptomycetaceae</taxon>
        <taxon>Streptomyces</taxon>
    </lineage>
</organism>
<protein>
    <recommendedName>
        <fullName evidence="4">Chaplin</fullName>
    </recommendedName>
</protein>
<gene>
    <name evidence="2" type="ORF">DVA86_34070</name>
</gene>
<dbReference type="RefSeq" id="WP_208884013.1">
    <property type="nucleotide sequence ID" value="NZ_CP031320.1"/>
</dbReference>
<accession>A0A345XYV9</accession>
<feature type="signal peptide" evidence="1">
    <location>
        <begin position="1"/>
        <end position="29"/>
    </location>
</feature>
<evidence type="ECO:0000313" key="2">
    <source>
        <dbReference type="EMBL" id="AXK36825.1"/>
    </source>
</evidence>
<feature type="chain" id="PRO_5016931900" description="Chaplin" evidence="1">
    <location>
        <begin position="30"/>
        <end position="77"/>
    </location>
</feature>
<reference evidence="2 3" key="1">
    <citation type="submission" date="2018-07" db="EMBL/GenBank/DDBJ databases">
        <title>Draft genome of the type strain Streptomyces armeniacus ATCC 15676.</title>
        <authorList>
            <person name="Labana P."/>
            <person name="Gosse J.T."/>
            <person name="Boddy C.N."/>
        </authorList>
    </citation>
    <scope>NUCLEOTIDE SEQUENCE [LARGE SCALE GENOMIC DNA]</scope>
    <source>
        <strain evidence="2 3">ATCC 15676</strain>
    </source>
</reference>
<dbReference type="EMBL" id="CP031320">
    <property type="protein sequence ID" value="AXK36825.1"/>
    <property type="molecule type" value="Genomic_DNA"/>
</dbReference>
<dbReference type="AlphaFoldDB" id="A0A345XYV9"/>
<evidence type="ECO:0008006" key="4">
    <source>
        <dbReference type="Google" id="ProtNLM"/>
    </source>
</evidence>
<sequence>MARIRTARVIAAVAALPLAFAVLGGVAQADDGRNSTVNSQVAVGAGASNEANNASLNNSPFSVVDQSDTVITFTDLW</sequence>
<evidence type="ECO:0000313" key="3">
    <source>
        <dbReference type="Proteomes" id="UP000254425"/>
    </source>
</evidence>
<evidence type="ECO:0000256" key="1">
    <source>
        <dbReference type="SAM" id="SignalP"/>
    </source>
</evidence>
<dbReference type="Proteomes" id="UP000254425">
    <property type="component" value="Chromosome"/>
</dbReference>
<name>A0A345XYV9_9ACTN</name>